<evidence type="ECO:0000313" key="1">
    <source>
        <dbReference type="EMBL" id="QIN97114.1"/>
    </source>
</evidence>
<dbReference type="GeneID" id="77946992"/>
<name>A0A6G8R7H6_9CAUD</name>
<reference evidence="1 2" key="1">
    <citation type="submission" date="2020-03" db="EMBL/GenBank/DDBJ databases">
        <title>The Isolation and Genome Sequence of a Novel Cyanophage S-H34 from the Huanghai Sea, China.</title>
        <authorList>
            <person name="Jiang T."/>
        </authorList>
    </citation>
    <scope>NUCLEOTIDE SEQUENCE [LARGE SCALE GENOMIC DNA]</scope>
</reference>
<sequence>MKPQSAKAKGRKLQQWVRDLILEAWSDLEEDDVRSTSMGAGGEDVQLSPAARRHFPYSVECKSVEKLNVWGAYEQAAANSGKHEPLLVMKKNRKKPLVVLDAEAFMELVKRAEQ</sequence>
<protein>
    <submittedName>
        <fullName evidence="1">Uncharacterized protein</fullName>
    </submittedName>
</protein>
<dbReference type="RefSeq" id="YP_010670782.1">
    <property type="nucleotide sequence ID" value="NC_070965.1"/>
</dbReference>
<dbReference type="EMBL" id="MT162467">
    <property type="protein sequence ID" value="QIN97114.1"/>
    <property type="molecule type" value="Genomic_DNA"/>
</dbReference>
<evidence type="ECO:0000313" key="2">
    <source>
        <dbReference type="Proteomes" id="UP000501900"/>
    </source>
</evidence>
<proteinExistence type="predicted"/>
<organism evidence="1 2">
    <name type="scientific">Synechococcus phage S-H34</name>
    <dbReference type="NCBI Taxonomy" id="2718942"/>
    <lineage>
        <taxon>Viruses</taxon>
        <taxon>Duplodnaviria</taxon>
        <taxon>Heunggongvirae</taxon>
        <taxon>Uroviricota</taxon>
        <taxon>Caudoviricetes</taxon>
        <taxon>Pantevenvirales</taxon>
        <taxon>Kyanoviridae</taxon>
        <taxon>Makaravirus</taxon>
        <taxon>Makaravirus thirtyfour</taxon>
    </lineage>
</organism>
<keyword evidence="2" id="KW-1185">Reference proteome</keyword>
<accession>A0A6G8R7H6</accession>
<dbReference type="KEGG" id="vg:77946992"/>
<dbReference type="Proteomes" id="UP000501900">
    <property type="component" value="Genome"/>
</dbReference>